<reference evidence="4 5" key="1">
    <citation type="submission" date="2019-04" db="EMBL/GenBank/DDBJ databases">
        <title>Draft genome sequences for three unisolated Alnus-infective Frankia Sp+ strains, AgTrS, AiOr and AvVan, the first sequenced Frankia strains able to sporulate in-planta.</title>
        <authorList>
            <person name="Bethencourt L."/>
            <person name="Vautrin F."/>
            <person name="Taib N."/>
            <person name="Dubost A."/>
            <person name="Castro-Garcia L."/>
            <person name="Imbaud O."/>
            <person name="Abrouk D."/>
            <person name="Fournier P."/>
            <person name="Briolay J."/>
            <person name="Nguyen A."/>
            <person name="Normand P."/>
            <person name="Fernandez M.P."/>
            <person name="Brochier-Armanet C."/>
            <person name="Herrera-Belaroussi A."/>
        </authorList>
    </citation>
    <scope>NUCLEOTIDE SEQUENCE [LARGE SCALE GENOMIC DNA]</scope>
    <source>
        <strain evidence="4 5">AvVan</strain>
    </source>
</reference>
<dbReference type="PROSITE" id="PS51903">
    <property type="entry name" value="CLP_R"/>
    <property type="match status" value="1"/>
</dbReference>
<dbReference type="SUPFAM" id="SSF81923">
    <property type="entry name" value="Double Clp-N motif"/>
    <property type="match status" value="2"/>
</dbReference>
<evidence type="ECO:0000256" key="1">
    <source>
        <dbReference type="PROSITE-ProRule" id="PRU01251"/>
    </source>
</evidence>
<keyword evidence="1" id="KW-0677">Repeat</keyword>
<dbReference type="Proteomes" id="UP000305282">
    <property type="component" value="Unassembled WGS sequence"/>
</dbReference>
<evidence type="ECO:0000313" key="4">
    <source>
        <dbReference type="EMBL" id="THJ74894.1"/>
    </source>
</evidence>
<dbReference type="Gene3D" id="1.10.1780.10">
    <property type="entry name" value="Clp, N-terminal domain"/>
    <property type="match status" value="1"/>
</dbReference>
<feature type="domain" description="Clp R" evidence="3">
    <location>
        <begin position="1"/>
        <end position="68"/>
    </location>
</feature>
<protein>
    <recommendedName>
        <fullName evidence="3">Clp R domain-containing protein</fullName>
    </recommendedName>
</protein>
<proteinExistence type="predicted"/>
<dbReference type="RefSeq" id="WP_136447729.1">
    <property type="nucleotide sequence ID" value="NZ_SSXH01000157.1"/>
</dbReference>
<feature type="region of interest" description="Disordered" evidence="2">
    <location>
        <begin position="59"/>
        <end position="78"/>
    </location>
</feature>
<evidence type="ECO:0000256" key="2">
    <source>
        <dbReference type="SAM" id="MobiDB-lite"/>
    </source>
</evidence>
<accession>A0A4S5ER62</accession>
<evidence type="ECO:0000313" key="5">
    <source>
        <dbReference type="Proteomes" id="UP000305282"/>
    </source>
</evidence>
<organism evidence="4 5">
    <name type="scientific">Candidatus Frankia alpina</name>
    <dbReference type="NCBI Taxonomy" id="2699483"/>
    <lineage>
        <taxon>Bacteria</taxon>
        <taxon>Bacillati</taxon>
        <taxon>Actinomycetota</taxon>
        <taxon>Actinomycetes</taxon>
        <taxon>Frankiales</taxon>
        <taxon>Frankiaceae</taxon>
        <taxon>Frankia</taxon>
    </lineage>
</organism>
<dbReference type="InterPro" id="IPR004176">
    <property type="entry name" value="Clp_R_N"/>
</dbReference>
<keyword evidence="5" id="KW-1185">Reference proteome</keyword>
<dbReference type="AlphaFoldDB" id="A0A4S5ER62"/>
<sequence length="232" mass="24921">MDRTTVAIIKQAFQQAKQSGGGTYVGGEDVLLALATEPSLARDVLADLGVTPERIRTVSTERAQARAEEIGGPPLRPGGDGAEPVLHLGPTAHAALGRAEGLALAWGHPRTEPEHWLLAVLYSDPTVLGDLLDGLGTSADAIVAELRRRGAQVPEVAAPTYRPWRGSHHLDISAADWEPLLALLRKEHPPGSPWRWGFNYFADDADHRGRVHAEEGIDLLALLAATKQDRTS</sequence>
<dbReference type="Pfam" id="PF02861">
    <property type="entry name" value="Clp_N"/>
    <property type="match status" value="1"/>
</dbReference>
<dbReference type="InterPro" id="IPR036628">
    <property type="entry name" value="Clp_N_dom_sf"/>
</dbReference>
<gene>
    <name evidence="4" type="ORF">E7Y31_08710</name>
</gene>
<dbReference type="OrthoDB" id="3214383at2"/>
<evidence type="ECO:0000259" key="3">
    <source>
        <dbReference type="PROSITE" id="PS51903"/>
    </source>
</evidence>
<name>A0A4S5ER62_9ACTN</name>
<dbReference type="EMBL" id="SSXH01000157">
    <property type="protein sequence ID" value="THJ74894.1"/>
    <property type="molecule type" value="Genomic_DNA"/>
</dbReference>
<comment type="caution">
    <text evidence="4">The sequence shown here is derived from an EMBL/GenBank/DDBJ whole genome shotgun (WGS) entry which is preliminary data.</text>
</comment>